<feature type="domain" description="SH3" evidence="7">
    <location>
        <begin position="78"/>
        <end position="137"/>
    </location>
</feature>
<keyword evidence="3" id="KW-0344">Guanine-nucleotide releasing factor</keyword>
<dbReference type="InterPro" id="IPR035899">
    <property type="entry name" value="DBL_dom_sf"/>
</dbReference>
<dbReference type="Pfam" id="PF16615">
    <property type="entry name" value="RhoGEF67_u1"/>
    <property type="match status" value="1"/>
</dbReference>
<dbReference type="Gene3D" id="2.30.30.40">
    <property type="entry name" value="SH3 Domains"/>
    <property type="match status" value="1"/>
</dbReference>
<dbReference type="Pfam" id="PF00169">
    <property type="entry name" value="PH"/>
    <property type="match status" value="1"/>
</dbReference>
<dbReference type="PANTHER" id="PTHR46026:SF3">
    <property type="entry name" value="RHO GUANINE NUCLEOTIDE EXCHANGE FACTOR 7"/>
    <property type="match status" value="1"/>
</dbReference>
<dbReference type="PROSITE" id="PS50010">
    <property type="entry name" value="DH_2"/>
    <property type="match status" value="1"/>
</dbReference>
<name>A0ABU7E5W2_9TELE</name>
<dbReference type="PROSITE" id="PS50003">
    <property type="entry name" value="PH_DOMAIN"/>
    <property type="match status" value="1"/>
</dbReference>
<evidence type="ECO:0000256" key="2">
    <source>
        <dbReference type="ARBA" id="ARBA00022443"/>
    </source>
</evidence>
<sequence length="564" mass="62908">PFEVSDLLQGLNFSSVLNSLVALNKTTEDLVVCGDGVGVPHSSNLRIKSFDSLNTQSRSSKLQQPQYRSLDMSDGSVCGQLLVKARFPFQATNEDELCFSKGDVICVTRQAPGGWWEGLLNSKTGWFPSNYVRELKGSDKTTDKPKCGTLKSPPKGFDTTIISKTYYNVVLQNILEAESEYSRELQSLLGTYLRPLHPTDRLSSGDIGHIQGNLEEISTFQQMLVQSLDDQTKLPESQQRIGGFFLSLMPRMEIIYVAYCSNHPSAVSVLTQHSEYLGEYMESKGASSPGMLTLTISLSKPFTRMERYPALLKELDRHMEEQHPDRANLIAAMAAFKSLEAMCQEVRKKKTVEMQILTEPITNWEGEDIKTLGPVLHMSQVKVYTQNCQESNERFLILFPHTLLMLSASLRMSGFIYQGKIPLSGMLISRIEDGENLRNAFEISGGQCERTQIACNSQRDLQDWLDLLTKHTHTTPTHVHKPQACHTLPSHPVTPSRHPESRGGSGGSPYHTLPHPSSYGTNQSSSPMWGPLEPPSTPKPWTLSCLRPAPPLRPSAALCFKEFC</sequence>
<dbReference type="CDD" id="cd01225">
    <property type="entry name" value="PH_Cool_Pix"/>
    <property type="match status" value="1"/>
</dbReference>
<evidence type="ECO:0000259" key="8">
    <source>
        <dbReference type="PROSITE" id="PS50003"/>
    </source>
</evidence>
<evidence type="ECO:0000256" key="5">
    <source>
        <dbReference type="PROSITE-ProRule" id="PRU00192"/>
    </source>
</evidence>
<feature type="compositionally biased region" description="Polar residues" evidence="6">
    <location>
        <begin position="518"/>
        <end position="527"/>
    </location>
</feature>
<comment type="caution">
    <text evidence="10">The sequence shown here is derived from an EMBL/GenBank/DDBJ whole genome shotgun (WGS) entry which is preliminary data.</text>
</comment>
<reference evidence="10 11" key="1">
    <citation type="submission" date="2021-06" db="EMBL/GenBank/DDBJ databases">
        <authorList>
            <person name="Palmer J.M."/>
        </authorList>
    </citation>
    <scope>NUCLEOTIDE SEQUENCE [LARGE SCALE GENOMIC DNA]</scope>
    <source>
        <strain evidence="10 11">CL_MEX2019</strain>
        <tissue evidence="10">Muscle</tissue>
    </source>
</reference>
<dbReference type="SUPFAM" id="SSF50044">
    <property type="entry name" value="SH3-domain"/>
    <property type="match status" value="1"/>
</dbReference>
<proteinExistence type="predicted"/>
<dbReference type="Gene3D" id="2.30.29.30">
    <property type="entry name" value="Pleckstrin-homology domain (PH domain)/Phosphotyrosine-binding domain (PTB)"/>
    <property type="match status" value="1"/>
</dbReference>
<dbReference type="Pfam" id="PF14604">
    <property type="entry name" value="SH3_9"/>
    <property type="match status" value="1"/>
</dbReference>
<dbReference type="PRINTS" id="PR00452">
    <property type="entry name" value="SH3DOMAIN"/>
</dbReference>
<keyword evidence="4" id="KW-0966">Cell projection</keyword>
<dbReference type="InterPro" id="IPR001849">
    <property type="entry name" value="PH_domain"/>
</dbReference>
<evidence type="ECO:0000256" key="4">
    <source>
        <dbReference type="ARBA" id="ARBA00023273"/>
    </source>
</evidence>
<dbReference type="EMBL" id="JAHUTJ010044356">
    <property type="protein sequence ID" value="MED6281954.1"/>
    <property type="molecule type" value="Genomic_DNA"/>
</dbReference>
<comment type="subcellular location">
    <subcellularLocation>
        <location evidence="1">Cell projection</location>
        <location evidence="1">Lamellipodium</location>
    </subcellularLocation>
</comment>
<evidence type="ECO:0000313" key="11">
    <source>
        <dbReference type="Proteomes" id="UP001352852"/>
    </source>
</evidence>
<feature type="non-terminal residue" evidence="10">
    <location>
        <position position="1"/>
    </location>
</feature>
<organism evidence="10 11">
    <name type="scientific">Characodon lateralis</name>
    <dbReference type="NCBI Taxonomy" id="208331"/>
    <lineage>
        <taxon>Eukaryota</taxon>
        <taxon>Metazoa</taxon>
        <taxon>Chordata</taxon>
        <taxon>Craniata</taxon>
        <taxon>Vertebrata</taxon>
        <taxon>Euteleostomi</taxon>
        <taxon>Actinopterygii</taxon>
        <taxon>Neopterygii</taxon>
        <taxon>Teleostei</taxon>
        <taxon>Neoteleostei</taxon>
        <taxon>Acanthomorphata</taxon>
        <taxon>Ovalentaria</taxon>
        <taxon>Atherinomorphae</taxon>
        <taxon>Cyprinodontiformes</taxon>
        <taxon>Goodeidae</taxon>
        <taxon>Characodon</taxon>
    </lineage>
</organism>
<gene>
    <name evidence="10" type="primary">ARHGEF7_4</name>
    <name evidence="10" type="ORF">CHARACLAT_027113</name>
</gene>
<dbReference type="InterPro" id="IPR011993">
    <property type="entry name" value="PH-like_dom_sf"/>
</dbReference>
<dbReference type="InterPro" id="IPR046376">
    <property type="entry name" value="PH_Cool_Pix"/>
</dbReference>
<dbReference type="SMART" id="SM00325">
    <property type="entry name" value="RhoGEF"/>
    <property type="match status" value="1"/>
</dbReference>
<keyword evidence="2 5" id="KW-0728">SH3 domain</keyword>
<dbReference type="SMART" id="SM00326">
    <property type="entry name" value="SH3"/>
    <property type="match status" value="1"/>
</dbReference>
<protein>
    <submittedName>
        <fullName evidence="10">Rho guanine nucleotide exchange factor 7</fullName>
    </submittedName>
</protein>
<evidence type="ECO:0000256" key="3">
    <source>
        <dbReference type="ARBA" id="ARBA00022658"/>
    </source>
</evidence>
<dbReference type="InterPro" id="IPR036028">
    <property type="entry name" value="SH3-like_dom_sf"/>
</dbReference>
<dbReference type="PROSITE" id="PS50002">
    <property type="entry name" value="SH3"/>
    <property type="match status" value="1"/>
</dbReference>
<evidence type="ECO:0000259" key="9">
    <source>
        <dbReference type="PROSITE" id="PS50010"/>
    </source>
</evidence>
<dbReference type="InterPro" id="IPR001452">
    <property type="entry name" value="SH3_domain"/>
</dbReference>
<dbReference type="CDD" id="cd11877">
    <property type="entry name" value="SH3_PIX"/>
    <property type="match status" value="1"/>
</dbReference>
<dbReference type="SMART" id="SM00233">
    <property type="entry name" value="PH"/>
    <property type="match status" value="1"/>
</dbReference>
<feature type="domain" description="PH" evidence="8">
    <location>
        <begin position="368"/>
        <end position="473"/>
    </location>
</feature>
<evidence type="ECO:0000313" key="10">
    <source>
        <dbReference type="EMBL" id="MED6281954.1"/>
    </source>
</evidence>
<keyword evidence="11" id="KW-1185">Reference proteome</keyword>
<accession>A0ABU7E5W2</accession>
<dbReference type="Gene3D" id="1.20.900.10">
    <property type="entry name" value="Dbl homology (DH) domain"/>
    <property type="match status" value="1"/>
</dbReference>
<evidence type="ECO:0000256" key="1">
    <source>
        <dbReference type="ARBA" id="ARBA00004510"/>
    </source>
</evidence>
<feature type="domain" description="DH" evidence="9">
    <location>
        <begin position="166"/>
        <end position="346"/>
    </location>
</feature>
<dbReference type="InterPro" id="IPR000219">
    <property type="entry name" value="DH_dom"/>
</dbReference>
<feature type="region of interest" description="Disordered" evidence="6">
    <location>
        <begin position="475"/>
        <end position="537"/>
    </location>
</feature>
<dbReference type="Proteomes" id="UP001352852">
    <property type="component" value="Unassembled WGS sequence"/>
</dbReference>
<dbReference type="Pfam" id="PF00621">
    <property type="entry name" value="RhoGEF"/>
    <property type="match status" value="1"/>
</dbReference>
<evidence type="ECO:0000259" key="7">
    <source>
        <dbReference type="PROSITE" id="PS50002"/>
    </source>
</evidence>
<evidence type="ECO:0000256" key="6">
    <source>
        <dbReference type="SAM" id="MobiDB-lite"/>
    </source>
</evidence>
<dbReference type="CDD" id="cd00160">
    <property type="entry name" value="RhoGEF"/>
    <property type="match status" value="1"/>
</dbReference>
<dbReference type="Pfam" id="PF16614">
    <property type="entry name" value="RhoGEF67_u2"/>
    <property type="match status" value="1"/>
</dbReference>
<dbReference type="SUPFAM" id="SSF50729">
    <property type="entry name" value="PH domain-like"/>
    <property type="match status" value="1"/>
</dbReference>
<dbReference type="SUPFAM" id="SSF48065">
    <property type="entry name" value="DBL homology domain (DH-domain)"/>
    <property type="match status" value="1"/>
</dbReference>
<dbReference type="PANTHER" id="PTHR46026">
    <property type="entry name" value="RHO-TYPE GUANINE NUCLEOTIDE EXCHANGE FACTOR, ISOFORM F"/>
    <property type="match status" value="1"/>
</dbReference>